<dbReference type="EMBL" id="BSRI01000002">
    <property type="protein sequence ID" value="GLV59312.1"/>
    <property type="molecule type" value="Genomic_DNA"/>
</dbReference>
<evidence type="ECO:0000313" key="3">
    <source>
        <dbReference type="Proteomes" id="UP001344906"/>
    </source>
</evidence>
<protein>
    <submittedName>
        <fullName evidence="2">Uncharacterized protein</fullName>
    </submittedName>
</protein>
<organism evidence="2 3">
    <name type="scientific">Dictyobacter halimunensis</name>
    <dbReference type="NCBI Taxonomy" id="3026934"/>
    <lineage>
        <taxon>Bacteria</taxon>
        <taxon>Bacillati</taxon>
        <taxon>Chloroflexota</taxon>
        <taxon>Ktedonobacteria</taxon>
        <taxon>Ktedonobacterales</taxon>
        <taxon>Dictyobacteraceae</taxon>
        <taxon>Dictyobacter</taxon>
    </lineage>
</organism>
<proteinExistence type="predicted"/>
<comment type="caution">
    <text evidence="2">The sequence shown here is derived from an EMBL/GenBank/DDBJ whole genome shotgun (WGS) entry which is preliminary data.</text>
</comment>
<reference evidence="2 3" key="1">
    <citation type="submission" date="2023-02" db="EMBL/GenBank/DDBJ databases">
        <title>Dictyobacter halimunensis sp. nov., a new member of the class Ktedonobacteria from forest soil in a geothermal area.</title>
        <authorList>
            <person name="Rachmania M.K."/>
            <person name="Ningsih F."/>
            <person name="Sakai Y."/>
            <person name="Yabe S."/>
            <person name="Yokota A."/>
            <person name="Sjamsuridzal W."/>
        </authorList>
    </citation>
    <scope>NUCLEOTIDE SEQUENCE [LARGE SCALE GENOMIC DNA]</scope>
    <source>
        <strain evidence="2 3">S3.2.2.5</strain>
    </source>
</reference>
<name>A0ABQ6FZV0_9CHLR</name>
<evidence type="ECO:0000313" key="2">
    <source>
        <dbReference type="EMBL" id="GLV59312.1"/>
    </source>
</evidence>
<dbReference type="Proteomes" id="UP001344906">
    <property type="component" value="Unassembled WGS sequence"/>
</dbReference>
<feature type="region of interest" description="Disordered" evidence="1">
    <location>
        <begin position="11"/>
        <end position="70"/>
    </location>
</feature>
<gene>
    <name evidence="2" type="ORF">KDH_61390</name>
</gene>
<sequence>MWHPFCLPNANADPAYPNSTASTNADPYPGSNFRSASASSAANAYRRVRTGCGADRTRQRSANANRDRAC</sequence>
<keyword evidence="3" id="KW-1185">Reference proteome</keyword>
<evidence type="ECO:0000256" key="1">
    <source>
        <dbReference type="SAM" id="MobiDB-lite"/>
    </source>
</evidence>
<accession>A0ABQ6FZV0</accession>